<proteinExistence type="predicted"/>
<accession>A0A2M8Q9Y0</accession>
<dbReference type="Proteomes" id="UP000230790">
    <property type="component" value="Unassembled WGS sequence"/>
</dbReference>
<gene>
    <name evidence="2" type="ORF">CUN48_12925</name>
</gene>
<dbReference type="EMBL" id="PGTN01000125">
    <property type="protein sequence ID" value="PJF46607.1"/>
    <property type="molecule type" value="Genomic_DNA"/>
</dbReference>
<evidence type="ECO:0000313" key="2">
    <source>
        <dbReference type="EMBL" id="PJF46607.1"/>
    </source>
</evidence>
<evidence type="ECO:0000259" key="1">
    <source>
        <dbReference type="Pfam" id="PF20797"/>
    </source>
</evidence>
<dbReference type="AlphaFoldDB" id="A0A2M8Q9Y0"/>
<comment type="caution">
    <text evidence="2">The sequence shown here is derived from an EMBL/GenBank/DDBJ whole genome shotgun (WGS) entry which is preliminary data.</text>
</comment>
<dbReference type="InterPro" id="IPR048769">
    <property type="entry name" value="HepT-like_dom"/>
</dbReference>
<organism evidence="2 3">
    <name type="scientific">Candidatus Thermofonsia Clade 3 bacterium</name>
    <dbReference type="NCBI Taxonomy" id="2364212"/>
    <lineage>
        <taxon>Bacteria</taxon>
        <taxon>Bacillati</taxon>
        <taxon>Chloroflexota</taxon>
        <taxon>Candidatus Thermofontia</taxon>
        <taxon>Candidatus Thermofonsia Clade 3</taxon>
    </lineage>
</organism>
<feature type="domain" description="HepT-like" evidence="1">
    <location>
        <begin position="51"/>
        <end position="157"/>
    </location>
</feature>
<evidence type="ECO:0000313" key="3">
    <source>
        <dbReference type="Proteomes" id="UP000230790"/>
    </source>
</evidence>
<reference evidence="2 3" key="1">
    <citation type="submission" date="2017-11" db="EMBL/GenBank/DDBJ databases">
        <title>Evolution of Phototrophy in the Chloroflexi Phylum Driven by Horizontal Gene Transfer.</title>
        <authorList>
            <person name="Ward L.M."/>
            <person name="Hemp J."/>
            <person name="Shih P.M."/>
            <person name="Mcglynn S.E."/>
            <person name="Fischer W."/>
        </authorList>
    </citation>
    <scope>NUCLEOTIDE SEQUENCE [LARGE SCALE GENOMIC DNA]</scope>
    <source>
        <strain evidence="2">JP3_7</strain>
    </source>
</reference>
<dbReference type="Pfam" id="PF20797">
    <property type="entry name" value="HepT-like_2"/>
    <property type="match status" value="1"/>
</dbReference>
<name>A0A2M8Q9Y0_9CHLR</name>
<sequence>MTVLKPERLELLAADIREASNQLDKIVRGVQEVLVLAEDDPARRHIYTESLALKLQSFYTGCERVFRVIADELNGGLPSGSDWHRRLLQRASVAYRDRPQIIAKTTADALDDYLAFRHVVRNAYTFDLDAERVEELARSLPTTFDAFSRDLQRFVAWLEDTAARLSDH</sequence>
<protein>
    <recommendedName>
        <fullName evidence="1">HepT-like domain-containing protein</fullName>
    </recommendedName>
</protein>